<proteinExistence type="predicted"/>
<evidence type="ECO:0000256" key="5">
    <source>
        <dbReference type="ARBA" id="ARBA00023088"/>
    </source>
</evidence>
<keyword evidence="10" id="KW-0378">Hydrolase</keyword>
<dbReference type="PANTHER" id="PTHR37824:SF1">
    <property type="entry name" value="IRON-REGULATED SURFACE DETERMINANT PROTEIN C"/>
    <property type="match status" value="1"/>
</dbReference>
<reference evidence="9 11" key="1">
    <citation type="submission" date="2017-03" db="EMBL/GenBank/DDBJ databases">
        <title>The whole genome sequencing and assembly of Lysinibacillus sphaericus DSM 28T strain.</title>
        <authorList>
            <person name="Lee Y.-J."/>
            <person name="Yi H."/>
            <person name="Bahn Y.-S."/>
            <person name="Kim J.F."/>
            <person name="Lee D.-W."/>
        </authorList>
    </citation>
    <scope>NUCLEOTIDE SEQUENCE [LARGE SCALE GENOMIC DNA]</scope>
    <source>
        <strain evidence="9 11">DSM 28</strain>
    </source>
</reference>
<dbReference type="InterPro" id="IPR050436">
    <property type="entry name" value="IsdA"/>
</dbReference>
<sequence>MTKKRQSRATKIVLASLLAASLSVPSFASAKVADTTTTVTTDVKVEEKAGTAEGTAVKFQTFKPGTDEAGYMDKYFTGTGLLIEKDGTYTVKLTVPAQFAPTITGFQVKQGDKYVDATFEKQQDGSSIVSFPVDPKVKTAAKVHVVVPAPANMDKWYEFDFQPVTAEEVKPVDEVKEEQPVKEETTTVTDETEDVNVYEGTVTVYKNGTKEESIMKDYISPTVAVGDADGTYVVGMHFPKGQYVQSFKVDGKDAVLAEEDKETNERIYTFEVKDLKALTNAEIHIIVDEPKAGVKYDSVHTVQFSFDVDLSKPVTDTEETTIENPFKDIDDNENKEAILNLLAYEIIMPQDKFNPNNNLTRAQFALMIARTLELEATEVAGFQDIKGIEAEQAINALAEYGIVESRDKFNPNGILTRQQGALMIYRAIQAVTEGDLNVEISLPYADQASIANDEAKEAFSLLYKEGIMTGSVAKDGKTYINANKPLTRGQMAKILNNSLEFFYEFEE</sequence>
<evidence type="ECO:0000256" key="4">
    <source>
        <dbReference type="ARBA" id="ARBA00022729"/>
    </source>
</evidence>
<evidence type="ECO:0000256" key="1">
    <source>
        <dbReference type="ARBA" id="ARBA00004168"/>
    </source>
</evidence>
<dbReference type="Pfam" id="PF00395">
    <property type="entry name" value="SLH"/>
    <property type="match status" value="3"/>
</dbReference>
<name>A0A2S0K4H4_LYSSH</name>
<keyword evidence="4 6" id="KW-0732">Signal</keyword>
<organism evidence="9 11">
    <name type="scientific">Lysinibacillus sphaericus</name>
    <name type="common">Bacillus sphaericus</name>
    <dbReference type="NCBI Taxonomy" id="1421"/>
    <lineage>
        <taxon>Bacteria</taxon>
        <taxon>Bacillati</taxon>
        <taxon>Bacillota</taxon>
        <taxon>Bacilli</taxon>
        <taxon>Bacillales</taxon>
        <taxon>Bacillaceae</taxon>
        <taxon>Lysinibacillus</taxon>
    </lineage>
</organism>
<dbReference type="EMBL" id="UFSZ01000001">
    <property type="protein sequence ID" value="SUV15768.1"/>
    <property type="molecule type" value="Genomic_DNA"/>
</dbReference>
<feature type="domain" description="SLH" evidence="8">
    <location>
        <begin position="321"/>
        <end position="376"/>
    </location>
</feature>
<dbReference type="AlphaFoldDB" id="A0A2S0K4H4"/>
<dbReference type="Proteomes" id="UP000238825">
    <property type="component" value="Chromosome"/>
</dbReference>
<dbReference type="InterPro" id="IPR001119">
    <property type="entry name" value="SLH_dom"/>
</dbReference>
<evidence type="ECO:0000313" key="9">
    <source>
        <dbReference type="EMBL" id="AVK98272.1"/>
    </source>
</evidence>
<dbReference type="PROSITE" id="PS51272">
    <property type="entry name" value="SLH"/>
    <property type="match status" value="3"/>
</dbReference>
<dbReference type="SUPFAM" id="SSF158911">
    <property type="entry name" value="NEAT domain-like"/>
    <property type="match status" value="2"/>
</dbReference>
<feature type="signal peptide" evidence="6">
    <location>
        <begin position="1"/>
        <end position="30"/>
    </location>
</feature>
<evidence type="ECO:0000256" key="6">
    <source>
        <dbReference type="SAM" id="SignalP"/>
    </source>
</evidence>
<dbReference type="PANTHER" id="PTHR37824">
    <property type="entry name" value="IRON-REGULATED SURFACE DETERMINANT PROTEIN C"/>
    <property type="match status" value="1"/>
</dbReference>
<dbReference type="GeneID" id="48278333"/>
<dbReference type="CDD" id="cd06920">
    <property type="entry name" value="NEAT"/>
    <property type="match status" value="2"/>
</dbReference>
<feature type="chain" id="PRO_5030054995" evidence="6">
    <location>
        <begin position="31"/>
        <end position="507"/>
    </location>
</feature>
<dbReference type="Gene3D" id="2.60.40.1850">
    <property type="match status" value="2"/>
</dbReference>
<evidence type="ECO:0000259" key="7">
    <source>
        <dbReference type="PROSITE" id="PS50978"/>
    </source>
</evidence>
<dbReference type="EC" id="3.2.1.4" evidence="10"/>
<evidence type="ECO:0000313" key="10">
    <source>
        <dbReference type="EMBL" id="SUV15768.1"/>
    </source>
</evidence>
<gene>
    <name evidence="9" type="ORF">LS41612_19170</name>
    <name evidence="10" type="ORF">NCTC10338_00839</name>
</gene>
<keyword evidence="3" id="KW-0964">Secreted</keyword>
<feature type="domain" description="SLH" evidence="8">
    <location>
        <begin position="441"/>
        <end position="507"/>
    </location>
</feature>
<dbReference type="EMBL" id="CP019980">
    <property type="protein sequence ID" value="AVK98272.1"/>
    <property type="molecule type" value="Genomic_DNA"/>
</dbReference>
<dbReference type="Proteomes" id="UP000255295">
    <property type="component" value="Unassembled WGS sequence"/>
</dbReference>
<evidence type="ECO:0000256" key="3">
    <source>
        <dbReference type="ARBA" id="ARBA00022525"/>
    </source>
</evidence>
<keyword evidence="2" id="KW-0134">Cell wall</keyword>
<dbReference type="SMART" id="SM00725">
    <property type="entry name" value="NEAT"/>
    <property type="match status" value="2"/>
</dbReference>
<dbReference type="GO" id="GO:0008810">
    <property type="term" value="F:cellulase activity"/>
    <property type="evidence" value="ECO:0007669"/>
    <property type="project" value="UniProtKB-EC"/>
</dbReference>
<comment type="subcellular location">
    <subcellularLocation>
        <location evidence="1">Secreted</location>
        <location evidence="1">Cell wall</location>
        <topology evidence="1">Peptidoglycan-anchor</topology>
    </subcellularLocation>
</comment>
<evidence type="ECO:0000256" key="2">
    <source>
        <dbReference type="ARBA" id="ARBA00022512"/>
    </source>
</evidence>
<dbReference type="Pfam" id="PF05031">
    <property type="entry name" value="NEAT"/>
    <property type="match status" value="2"/>
</dbReference>
<dbReference type="InterPro" id="IPR006635">
    <property type="entry name" value="NEAT_dom"/>
</dbReference>
<accession>A0A2S0K4H4</accession>
<dbReference type="InterPro" id="IPR037250">
    <property type="entry name" value="NEAT_dom_sf"/>
</dbReference>
<reference evidence="10 12" key="2">
    <citation type="submission" date="2018-06" db="EMBL/GenBank/DDBJ databases">
        <authorList>
            <consortium name="Pathogen Informatics"/>
            <person name="Doyle S."/>
        </authorList>
    </citation>
    <scope>NUCLEOTIDE SEQUENCE [LARGE SCALE GENOMIC DNA]</scope>
    <source>
        <strain evidence="10 12">NCTC10338</strain>
    </source>
</reference>
<feature type="domain" description="SLH" evidence="8">
    <location>
        <begin position="377"/>
        <end position="438"/>
    </location>
</feature>
<keyword evidence="5" id="KW-0572">Peptidoglycan-anchor</keyword>
<evidence type="ECO:0000259" key="8">
    <source>
        <dbReference type="PROSITE" id="PS51272"/>
    </source>
</evidence>
<dbReference type="PROSITE" id="PS50978">
    <property type="entry name" value="NEAT"/>
    <property type="match status" value="1"/>
</dbReference>
<feature type="domain" description="NEAT" evidence="7">
    <location>
        <begin position="193"/>
        <end position="314"/>
    </location>
</feature>
<evidence type="ECO:0000313" key="11">
    <source>
        <dbReference type="Proteomes" id="UP000238825"/>
    </source>
</evidence>
<keyword evidence="10" id="KW-0326">Glycosidase</keyword>
<protein>
    <submittedName>
        <fullName evidence="10">S-layer domain ribonuclease</fullName>
        <ecNumber evidence="10">3.2.1.4</ecNumber>
    </submittedName>
</protein>
<evidence type="ECO:0000313" key="12">
    <source>
        <dbReference type="Proteomes" id="UP000255295"/>
    </source>
</evidence>
<dbReference type="RefSeq" id="WP_024362555.1">
    <property type="nucleotide sequence ID" value="NZ_BJNS01000004.1"/>
</dbReference>